<sequence>MKNLKKLNREQQRKINGGDFRRCSATRPCTIGWCCDGTCSPYACIENLGSFI</sequence>
<proteinExistence type="predicted"/>
<dbReference type="Proteomes" id="UP000184108">
    <property type="component" value="Unassembled WGS sequence"/>
</dbReference>
<evidence type="ECO:0000313" key="1">
    <source>
        <dbReference type="EMBL" id="SHF30487.1"/>
    </source>
</evidence>
<name>A0A1M5AK38_9FLAO</name>
<protein>
    <submittedName>
        <fullName evidence="1">Uncharacterized protein</fullName>
    </submittedName>
</protein>
<evidence type="ECO:0000313" key="2">
    <source>
        <dbReference type="Proteomes" id="UP000184108"/>
    </source>
</evidence>
<accession>A0A1M5AK38</accession>
<dbReference type="NCBIfam" id="NF047798">
    <property type="entry name" value="leader_Chryseo"/>
    <property type="match status" value="1"/>
</dbReference>
<gene>
    <name evidence="1" type="ORF">SAMN02787073_1948</name>
</gene>
<reference evidence="2" key="1">
    <citation type="submission" date="2016-11" db="EMBL/GenBank/DDBJ databases">
        <authorList>
            <person name="Varghese N."/>
            <person name="Submissions S."/>
        </authorList>
    </citation>
    <scope>NUCLEOTIDE SEQUENCE [LARGE SCALE GENOMIC DNA]</scope>
    <source>
        <strain evidence="2">YR203</strain>
    </source>
</reference>
<dbReference type="AlphaFoldDB" id="A0A1M5AK38"/>
<dbReference type="RefSeq" id="WP_175550377.1">
    <property type="nucleotide sequence ID" value="NZ_FQVE01000002.1"/>
</dbReference>
<dbReference type="InterPro" id="IPR058074">
    <property type="entry name" value="Bacteriocin-like"/>
</dbReference>
<dbReference type="EMBL" id="FQVE01000002">
    <property type="protein sequence ID" value="SHF30487.1"/>
    <property type="molecule type" value="Genomic_DNA"/>
</dbReference>
<organism evidence="1 2">
    <name type="scientific">Chryseobacterium vrystaatense</name>
    <dbReference type="NCBI Taxonomy" id="307480"/>
    <lineage>
        <taxon>Bacteria</taxon>
        <taxon>Pseudomonadati</taxon>
        <taxon>Bacteroidota</taxon>
        <taxon>Flavobacteriia</taxon>
        <taxon>Flavobacteriales</taxon>
        <taxon>Weeksellaceae</taxon>
        <taxon>Chryseobacterium group</taxon>
        <taxon>Chryseobacterium</taxon>
    </lineage>
</organism>